<sequence length="114" mass="12868">MKGILQHPSGLVKEVKAGFSWTTFFFGFFPAFFRGDVKWGLIQLVVGFVAAFATAGILSIVINIAFAFLYNKLYINDLIEKGYRPIDQSFQQSLRQRGIHAKLLSETERTEAAF</sequence>
<keyword evidence="3" id="KW-1185">Reference proteome</keyword>
<evidence type="ECO:0000313" key="2">
    <source>
        <dbReference type="EMBL" id="VWX38275.1"/>
    </source>
</evidence>
<dbReference type="EMBL" id="CABWKQ010000032">
    <property type="protein sequence ID" value="VWX38275.1"/>
    <property type="molecule type" value="Genomic_DNA"/>
</dbReference>
<keyword evidence="1" id="KW-1133">Transmembrane helix</keyword>
<accession>A0A653II11</accession>
<organism evidence="2 3">
    <name type="scientific">Exiguobacterium oxidotolerans</name>
    <dbReference type="NCBI Taxonomy" id="223958"/>
    <lineage>
        <taxon>Bacteria</taxon>
        <taxon>Bacillati</taxon>
        <taxon>Bacillota</taxon>
        <taxon>Bacilli</taxon>
        <taxon>Bacillales</taxon>
        <taxon>Bacillales Family XII. Incertae Sedis</taxon>
        <taxon>Exiguobacterium</taxon>
    </lineage>
</organism>
<dbReference type="Proteomes" id="UP000439752">
    <property type="component" value="Unassembled WGS sequence"/>
</dbReference>
<name>A0A653II11_9BACL</name>
<reference evidence="2 3" key="1">
    <citation type="submission" date="2019-10" db="EMBL/GenBank/DDBJ databases">
        <authorList>
            <person name="Karimi E."/>
        </authorList>
    </citation>
    <scope>NUCLEOTIDE SEQUENCE [LARGE SCALE GENOMIC DNA]</scope>
    <source>
        <strain evidence="2">Exiguobacterium sp. 9Y</strain>
    </source>
</reference>
<evidence type="ECO:0000313" key="3">
    <source>
        <dbReference type="Proteomes" id="UP000439752"/>
    </source>
</evidence>
<dbReference type="AlphaFoldDB" id="A0A653II11"/>
<evidence type="ECO:0008006" key="4">
    <source>
        <dbReference type="Google" id="ProtNLM"/>
    </source>
</evidence>
<gene>
    <name evidence="2" type="ORF">EXIGUO9Y_380039</name>
</gene>
<keyword evidence="1" id="KW-0812">Transmembrane</keyword>
<feature type="transmembrane region" description="Helical" evidence="1">
    <location>
        <begin position="15"/>
        <end position="33"/>
    </location>
</feature>
<protein>
    <recommendedName>
        <fullName evidence="4">DUF2628 domain-containing protein</fullName>
    </recommendedName>
</protein>
<feature type="transmembrane region" description="Helical" evidence="1">
    <location>
        <begin position="45"/>
        <end position="70"/>
    </location>
</feature>
<keyword evidence="1" id="KW-0472">Membrane</keyword>
<dbReference type="RefSeq" id="WP_159173965.1">
    <property type="nucleotide sequence ID" value="NZ_LR732312.1"/>
</dbReference>
<proteinExistence type="predicted"/>
<evidence type="ECO:0000256" key="1">
    <source>
        <dbReference type="SAM" id="Phobius"/>
    </source>
</evidence>